<evidence type="ECO:0000256" key="1">
    <source>
        <dbReference type="SAM" id="MobiDB-lite"/>
    </source>
</evidence>
<keyword evidence="3" id="KW-1185">Reference proteome</keyword>
<feature type="region of interest" description="Disordered" evidence="1">
    <location>
        <begin position="1"/>
        <end position="43"/>
    </location>
</feature>
<dbReference type="Proteomes" id="UP000012062">
    <property type="component" value="Unassembled WGS sequence"/>
</dbReference>
<evidence type="ECO:0000313" key="3">
    <source>
        <dbReference type="Proteomes" id="UP000012062"/>
    </source>
</evidence>
<dbReference type="AlphaFoldDB" id="M5ELW6"/>
<proteinExistence type="predicted"/>
<name>M5ELW6_9HYPH</name>
<sequence length="43" mass="4916">MWTYETPEAPALAIARHGTFDPTKARIEVDPTEDKRHTPHVTE</sequence>
<evidence type="ECO:0000313" key="2">
    <source>
        <dbReference type="EMBL" id="CCV05734.1"/>
    </source>
</evidence>
<organism evidence="2 3">
    <name type="scientific">Mesorhizobium metallidurans STM 2683</name>
    <dbReference type="NCBI Taxonomy" id="1297569"/>
    <lineage>
        <taxon>Bacteria</taxon>
        <taxon>Pseudomonadati</taxon>
        <taxon>Pseudomonadota</taxon>
        <taxon>Alphaproteobacteria</taxon>
        <taxon>Hyphomicrobiales</taxon>
        <taxon>Phyllobacteriaceae</taxon>
        <taxon>Mesorhizobium</taxon>
    </lineage>
</organism>
<gene>
    <name evidence="2" type="ORF">MESS2_1650017</name>
</gene>
<reference evidence="2 3" key="1">
    <citation type="submission" date="2013-02" db="EMBL/GenBank/DDBJ databases">
        <authorList>
            <person name="Genoscope - CEA"/>
        </authorList>
    </citation>
    <scope>NUCLEOTIDE SEQUENCE [LARGE SCALE GENOMIC DNA]</scope>
    <source>
        <strain evidence="2 3">STM 2683</strain>
    </source>
</reference>
<dbReference type="eggNOG" id="COG2343">
    <property type="taxonomic scope" value="Bacteria"/>
</dbReference>
<dbReference type="STRING" id="1297569.MESS2_1650017"/>
<accession>M5ELW6</accession>
<comment type="caution">
    <text evidence="2">The sequence shown here is derived from an EMBL/GenBank/DDBJ whole genome shotgun (WGS) entry which is preliminary data.</text>
</comment>
<protein>
    <submittedName>
        <fullName evidence="2">Uncharacterized protein</fullName>
    </submittedName>
</protein>
<dbReference type="EMBL" id="CAUM01000074">
    <property type="protein sequence ID" value="CCV05734.1"/>
    <property type="molecule type" value="Genomic_DNA"/>
</dbReference>
<feature type="compositionally biased region" description="Basic and acidic residues" evidence="1">
    <location>
        <begin position="23"/>
        <end position="43"/>
    </location>
</feature>